<keyword evidence="9" id="KW-0489">Methyltransferase</keyword>
<keyword evidence="3" id="KW-1003">Cell membrane</keyword>
<evidence type="ECO:0000256" key="4">
    <source>
        <dbReference type="ARBA" id="ARBA00022519"/>
    </source>
</evidence>
<name>A0A6B2NJM9_9RHOB</name>
<evidence type="ECO:0000256" key="1">
    <source>
        <dbReference type="ARBA" id="ARBA00004429"/>
    </source>
</evidence>
<feature type="transmembrane region" description="Helical" evidence="10">
    <location>
        <begin position="229"/>
        <end position="249"/>
    </location>
</feature>
<gene>
    <name evidence="13" type="ORF">G0P99_04925</name>
</gene>
<feature type="transmembrane region" description="Helical" evidence="10">
    <location>
        <begin position="6"/>
        <end position="26"/>
    </location>
</feature>
<organism evidence="13">
    <name type="scientific">Ruegeria sp. PrR005</name>
    <dbReference type="NCBI Taxonomy" id="2706882"/>
    <lineage>
        <taxon>Bacteria</taxon>
        <taxon>Pseudomonadati</taxon>
        <taxon>Pseudomonadota</taxon>
        <taxon>Alphaproteobacteria</taxon>
        <taxon>Rhodobacterales</taxon>
        <taxon>Roseobacteraceae</taxon>
        <taxon>Ruegeria</taxon>
    </lineage>
</organism>
<keyword evidence="6 10" id="KW-1133">Transmembrane helix</keyword>
<evidence type="ECO:0000256" key="6">
    <source>
        <dbReference type="ARBA" id="ARBA00022989"/>
    </source>
</evidence>
<keyword evidence="9" id="KW-0645">Protease</keyword>
<dbReference type="GO" id="GO:0004190">
    <property type="term" value="F:aspartic-type endopeptidase activity"/>
    <property type="evidence" value="ECO:0007669"/>
    <property type="project" value="UniProtKB-EC"/>
</dbReference>
<feature type="transmembrane region" description="Helical" evidence="10">
    <location>
        <begin position="77"/>
        <end position="97"/>
    </location>
</feature>
<accession>A0A6B2NJM9</accession>
<dbReference type="EMBL" id="JAAGOX010000007">
    <property type="protein sequence ID" value="NDW44291.1"/>
    <property type="molecule type" value="Genomic_DNA"/>
</dbReference>
<dbReference type="Gene3D" id="1.20.120.1220">
    <property type="match status" value="1"/>
</dbReference>
<dbReference type="AlphaFoldDB" id="A0A6B2NJM9"/>
<keyword evidence="9" id="KW-0808">Transferase</keyword>
<dbReference type="RefSeq" id="WP_164128277.1">
    <property type="nucleotide sequence ID" value="NZ_JAAGOX010000007.1"/>
</dbReference>
<evidence type="ECO:0000256" key="2">
    <source>
        <dbReference type="ARBA" id="ARBA00005801"/>
    </source>
</evidence>
<dbReference type="GO" id="GO:0032259">
    <property type="term" value="P:methylation"/>
    <property type="evidence" value="ECO:0007669"/>
    <property type="project" value="UniProtKB-KW"/>
</dbReference>
<evidence type="ECO:0000259" key="12">
    <source>
        <dbReference type="Pfam" id="PF06750"/>
    </source>
</evidence>
<dbReference type="Pfam" id="PF06750">
    <property type="entry name" value="A24_N_bact"/>
    <property type="match status" value="1"/>
</dbReference>
<keyword evidence="9" id="KW-0511">Multifunctional enzyme</keyword>
<feature type="domain" description="Prepilin type IV endopeptidase peptidase" evidence="11">
    <location>
        <begin position="107"/>
        <end position="214"/>
    </location>
</feature>
<sequence length="253" mass="26129">MPDPGPISLLLLLISPAVGSFLGVLADRLPRGESVIHPRSACRGCAQGLRPAELVPVLSYLWQGGRCRRCGTRIAPWHLWIELAAIGLAGLVVATGVPPVQMLLGAVLLWSLLALALSDILWLRLPDPLTGTVLVVALAQALLPGAAPGPGGALAGAGLGAGSFWLIRRGYRAVRGREGLGLGDVKLMAGLGALSGPLLLPHLVLLAAIGALAVAGLQRLRDSRALDPARALPFGAALAAAGMALWFWLQLIN</sequence>
<proteinExistence type="inferred from homology"/>
<dbReference type="GO" id="GO:0006465">
    <property type="term" value="P:signal peptide processing"/>
    <property type="evidence" value="ECO:0007669"/>
    <property type="project" value="TreeGrafter"/>
</dbReference>
<keyword evidence="9" id="KW-0378">Hydrolase</keyword>
<comment type="catalytic activity">
    <reaction evidence="9">
        <text>Typically cleaves a -Gly-|-Phe- bond to release an N-terminal, basic peptide of 5-8 residues from type IV prepilin, and then N-methylates the new N-terminal amino group, the methyl donor being S-adenosyl-L-methionine.</text>
        <dbReference type="EC" id="3.4.23.43"/>
    </reaction>
</comment>
<dbReference type="PRINTS" id="PR00864">
    <property type="entry name" value="PREPILNPTASE"/>
</dbReference>
<dbReference type="GO" id="GO:0005886">
    <property type="term" value="C:plasma membrane"/>
    <property type="evidence" value="ECO:0007669"/>
    <property type="project" value="UniProtKB-SubCell"/>
</dbReference>
<evidence type="ECO:0000256" key="10">
    <source>
        <dbReference type="SAM" id="Phobius"/>
    </source>
</evidence>
<dbReference type="GO" id="GO:0008168">
    <property type="term" value="F:methyltransferase activity"/>
    <property type="evidence" value="ECO:0007669"/>
    <property type="project" value="UniProtKB-KW"/>
</dbReference>
<keyword evidence="4" id="KW-0997">Cell inner membrane</keyword>
<evidence type="ECO:0000313" key="13">
    <source>
        <dbReference type="EMBL" id="NDW44291.1"/>
    </source>
</evidence>
<dbReference type="PANTHER" id="PTHR30487">
    <property type="entry name" value="TYPE 4 PREPILIN-LIKE PROTEINS LEADER PEPTIDE-PROCESSING ENZYME"/>
    <property type="match status" value="1"/>
</dbReference>
<comment type="subcellular location">
    <subcellularLocation>
        <location evidence="1">Cell inner membrane</location>
        <topology evidence="1">Multi-pass membrane protein</topology>
    </subcellularLocation>
    <subcellularLocation>
        <location evidence="9">Cell membrane</location>
        <topology evidence="9">Multi-pass membrane protein</topology>
    </subcellularLocation>
</comment>
<feature type="transmembrane region" description="Helical" evidence="10">
    <location>
        <begin position="103"/>
        <end position="122"/>
    </location>
</feature>
<reference evidence="13" key="1">
    <citation type="submission" date="2020-02" db="EMBL/GenBank/DDBJ databases">
        <title>Delineation of the pyrene-degrading pathway in Roseobacter clade bacteria by genomic analysis.</title>
        <authorList>
            <person name="Zhou H."/>
            <person name="Wang H."/>
        </authorList>
    </citation>
    <scope>NUCLEOTIDE SEQUENCE</scope>
    <source>
        <strain evidence="13">PrR005</strain>
    </source>
</reference>
<dbReference type="Pfam" id="PF01478">
    <property type="entry name" value="Peptidase_A24"/>
    <property type="match status" value="1"/>
</dbReference>
<dbReference type="EC" id="3.4.23.43" evidence="9"/>
<comment type="function">
    <text evidence="9">Plays an essential role in type IV pili and type II pseudopili formation by proteolytically removing the leader sequence from substrate proteins and subsequently monomethylating the alpha-amino group of the newly exposed N-terminal phenylalanine.</text>
</comment>
<evidence type="ECO:0000256" key="3">
    <source>
        <dbReference type="ARBA" id="ARBA00022475"/>
    </source>
</evidence>
<comment type="caution">
    <text evidence="13">The sequence shown here is derived from an EMBL/GenBank/DDBJ whole genome shotgun (WGS) entry which is preliminary data.</text>
</comment>
<dbReference type="InterPro" id="IPR050882">
    <property type="entry name" value="Prepilin_peptidase/N-MTase"/>
</dbReference>
<dbReference type="PANTHER" id="PTHR30487:SF0">
    <property type="entry name" value="PREPILIN LEADER PEPTIDASE_N-METHYLTRANSFERASE-RELATED"/>
    <property type="match status" value="1"/>
</dbReference>
<keyword evidence="7 10" id="KW-0472">Membrane</keyword>
<feature type="transmembrane region" description="Helical" evidence="10">
    <location>
        <begin position="198"/>
        <end position="217"/>
    </location>
</feature>
<dbReference type="InterPro" id="IPR010627">
    <property type="entry name" value="Prepilin_pept_A24_N"/>
</dbReference>
<evidence type="ECO:0000259" key="11">
    <source>
        <dbReference type="Pfam" id="PF01478"/>
    </source>
</evidence>
<keyword evidence="5 9" id="KW-0812">Transmembrane</keyword>
<protein>
    <recommendedName>
        <fullName evidence="9">Prepilin leader peptidase/N-methyltransferase</fullName>
        <ecNumber evidence="9">2.1.1.-</ecNumber>
        <ecNumber evidence="9">3.4.23.43</ecNumber>
    </recommendedName>
</protein>
<feature type="domain" description="Prepilin peptidase A24 N-terminal" evidence="12">
    <location>
        <begin position="15"/>
        <end position="93"/>
    </location>
</feature>
<evidence type="ECO:0000256" key="9">
    <source>
        <dbReference type="RuleBase" id="RU003794"/>
    </source>
</evidence>
<dbReference type="EC" id="2.1.1.-" evidence="9"/>
<comment type="similarity">
    <text evidence="2 8">Belongs to the peptidase A24 family.</text>
</comment>
<evidence type="ECO:0000256" key="7">
    <source>
        <dbReference type="ARBA" id="ARBA00023136"/>
    </source>
</evidence>
<evidence type="ECO:0000256" key="8">
    <source>
        <dbReference type="RuleBase" id="RU003793"/>
    </source>
</evidence>
<dbReference type="InterPro" id="IPR000045">
    <property type="entry name" value="Prepilin_IV_endopep_pep"/>
</dbReference>
<feature type="transmembrane region" description="Helical" evidence="10">
    <location>
        <begin position="129"/>
        <end position="147"/>
    </location>
</feature>
<dbReference type="InterPro" id="IPR014032">
    <property type="entry name" value="Peptidase_A24A_bac"/>
</dbReference>
<evidence type="ECO:0000256" key="5">
    <source>
        <dbReference type="ARBA" id="ARBA00022692"/>
    </source>
</evidence>